<keyword evidence="1" id="KW-0378">Hydrolase</keyword>
<evidence type="ECO:0000313" key="1">
    <source>
        <dbReference type="EMBL" id="MBB6509405.1"/>
    </source>
</evidence>
<proteinExistence type="predicted"/>
<comment type="caution">
    <text evidence="1">The sequence shown here is derived from an EMBL/GenBank/DDBJ whole genome shotgun (WGS) entry which is preliminary data.</text>
</comment>
<name>A0A7X0MTL7_9HYPH</name>
<protein>
    <submittedName>
        <fullName evidence="1">Beta-lactamase superfamily II metal-dependent hydrolase</fullName>
    </submittedName>
</protein>
<keyword evidence="2" id="KW-1185">Reference proteome</keyword>
<dbReference type="GO" id="GO:0016787">
    <property type="term" value="F:hydrolase activity"/>
    <property type="evidence" value="ECO:0007669"/>
    <property type="project" value="UniProtKB-KW"/>
</dbReference>
<dbReference type="RefSeq" id="WP_184654956.1">
    <property type="nucleotide sequence ID" value="NZ_JACHBU010000004.1"/>
</dbReference>
<evidence type="ECO:0000313" key="2">
    <source>
        <dbReference type="Proteomes" id="UP000585437"/>
    </source>
</evidence>
<gene>
    <name evidence="1" type="ORF">F4695_002762</name>
</gene>
<dbReference type="Proteomes" id="UP000585437">
    <property type="component" value="Unassembled WGS sequence"/>
</dbReference>
<dbReference type="SUPFAM" id="SSF56281">
    <property type="entry name" value="Metallo-hydrolase/oxidoreductase"/>
    <property type="match status" value="1"/>
</dbReference>
<dbReference type="Gene3D" id="3.60.15.10">
    <property type="entry name" value="Ribonuclease Z/Hydroxyacylglutathione hydrolase-like"/>
    <property type="match status" value="1"/>
</dbReference>
<organism evidence="1 2">
    <name type="scientific">Rhizobium soli</name>
    <dbReference type="NCBI Taxonomy" id="424798"/>
    <lineage>
        <taxon>Bacteria</taxon>
        <taxon>Pseudomonadati</taxon>
        <taxon>Pseudomonadota</taxon>
        <taxon>Alphaproteobacteria</taxon>
        <taxon>Hyphomicrobiales</taxon>
        <taxon>Rhizobiaceae</taxon>
        <taxon>Rhizobium/Agrobacterium group</taxon>
        <taxon>Rhizobium</taxon>
    </lineage>
</organism>
<reference evidence="1 2" key="1">
    <citation type="submission" date="2020-08" db="EMBL/GenBank/DDBJ databases">
        <title>The Agave Microbiome: Exploring the role of microbial communities in plant adaptations to desert environments.</title>
        <authorList>
            <person name="Partida-Martinez L.P."/>
        </authorList>
    </citation>
    <scope>NUCLEOTIDE SEQUENCE [LARGE SCALE GENOMIC DNA]</scope>
    <source>
        <strain evidence="1 2">AS3.12</strain>
    </source>
</reference>
<dbReference type="EMBL" id="JACHBU010000004">
    <property type="protein sequence ID" value="MBB6509405.1"/>
    <property type="molecule type" value="Genomic_DNA"/>
</dbReference>
<accession>A0A7X0MTL7</accession>
<dbReference type="InterPro" id="IPR036866">
    <property type="entry name" value="RibonucZ/Hydroxyglut_hydro"/>
</dbReference>
<dbReference type="AlphaFoldDB" id="A0A7X0MTL7"/>
<sequence>MAVRTRKAIASPDLASISGIAPLSAASGILGVRVFDVGQGDAIAILAKVGGTEQVALQLDYGGRERNPFTTNADVDTRMPVSQNRLLMLTHWDEDHWSSAPKGSQAKGAKWVVPRQVTSPRAVRFSASLNDIHCIPEKHVGQTIRFTAGNGDYILAEKIGSFPGAFAKNEDCNKSGVALAIVHRSSNGDEAILLPGDAPFDKVAPFVRLEKQGVKLRAIIAFHHGAGTHWTAATDKLLQNWSRAPILDVVFSCSRPNSYSHPDDGRYKALLPGANFHMTADLRTNAAVSSDILF</sequence>